<dbReference type="InterPro" id="IPR028987">
    <property type="entry name" value="ATP_synth_B-like_membr_sf"/>
</dbReference>
<dbReference type="InterPro" id="IPR002146">
    <property type="entry name" value="ATP_synth_b/b'su_bac/chlpt"/>
</dbReference>
<evidence type="ECO:0000313" key="18">
    <source>
        <dbReference type="Proteomes" id="UP000030008"/>
    </source>
</evidence>
<organism evidence="16 18">
    <name type="scientific">Clostridium innocuum</name>
    <dbReference type="NCBI Taxonomy" id="1522"/>
    <lineage>
        <taxon>Bacteria</taxon>
        <taxon>Bacillati</taxon>
        <taxon>Bacillota</taxon>
        <taxon>Clostridia</taxon>
        <taxon>Eubacteriales</taxon>
        <taxon>Clostridiaceae</taxon>
        <taxon>Clostridium</taxon>
    </lineage>
</organism>
<dbReference type="Pfam" id="PF00430">
    <property type="entry name" value="ATP-synt_B"/>
    <property type="match status" value="1"/>
</dbReference>
<sequence length="172" mass="19517">MDFDINAYLRLNPMDMIMVCVSTLIIIAIAKHFFWDKVLAYLDARKAAIQADIDAGTQSREAGEQYKRQYEEQMANARGEAHEILESAKANAVQEKREILAAARGEAEAVKEKARKDIEREKVQARAEMKDAIVDVAFEAAKQIVNKELDESTHKQYVDDFIEHAGDESWQA</sequence>
<dbReference type="EMBL" id="JQIF01000014">
    <property type="protein sequence ID" value="KGJ54561.1"/>
    <property type="molecule type" value="Genomic_DNA"/>
</dbReference>
<dbReference type="PANTHER" id="PTHR33445:SF1">
    <property type="entry name" value="ATP SYNTHASE SUBUNIT B"/>
    <property type="match status" value="1"/>
</dbReference>
<keyword evidence="8 13" id="KW-0406">Ion transport</keyword>
<dbReference type="RefSeq" id="WP_008818217.1">
    <property type="nucleotide sequence ID" value="NZ_AP025565.1"/>
</dbReference>
<evidence type="ECO:0000256" key="13">
    <source>
        <dbReference type="HAMAP-Rule" id="MF_01398"/>
    </source>
</evidence>
<keyword evidence="6 13" id="KW-0375">Hydrogen ion transport</keyword>
<dbReference type="Proteomes" id="UP000030008">
    <property type="component" value="Unassembled WGS sequence"/>
</dbReference>
<evidence type="ECO:0000256" key="5">
    <source>
        <dbReference type="ARBA" id="ARBA00022692"/>
    </source>
</evidence>
<keyword evidence="5 13" id="KW-0812">Transmembrane</keyword>
<keyword evidence="3 13" id="KW-1003">Cell membrane</keyword>
<comment type="similarity">
    <text evidence="1 13 14">Belongs to the ATPase B chain family.</text>
</comment>
<name>A0A099IAF8_CLOIN</name>
<protein>
    <recommendedName>
        <fullName evidence="13">ATP synthase subunit b</fullName>
    </recommendedName>
    <alternativeName>
        <fullName evidence="13">ATP synthase F(0) sector subunit b</fullName>
    </alternativeName>
    <alternativeName>
        <fullName evidence="13">ATPase subunit I</fullName>
    </alternativeName>
    <alternativeName>
        <fullName evidence="13">F-type ATPase subunit b</fullName>
        <shortName evidence="13">F-ATPase subunit b</shortName>
    </alternativeName>
</protein>
<evidence type="ECO:0000256" key="9">
    <source>
        <dbReference type="ARBA" id="ARBA00023136"/>
    </source>
</evidence>
<evidence type="ECO:0000256" key="12">
    <source>
        <dbReference type="ARBA" id="ARBA00037847"/>
    </source>
</evidence>
<evidence type="ECO:0000256" key="11">
    <source>
        <dbReference type="ARBA" id="ARBA00025198"/>
    </source>
</evidence>
<keyword evidence="4 13" id="KW-0138">CF(0)</keyword>
<reference evidence="16 18" key="1">
    <citation type="submission" date="2014-08" db="EMBL/GenBank/DDBJ databases">
        <title>Clostridium innocuum, an unnegligible vancomycin-resistant pathogen causing extra-intestinal infections.</title>
        <authorList>
            <person name="Feng Y."/>
            <person name="Chiu C.-H."/>
        </authorList>
    </citation>
    <scope>NUCLEOTIDE SEQUENCE [LARGE SCALE GENOMIC DNA]</scope>
    <source>
        <strain evidence="16 18">AN88</strain>
    </source>
</reference>
<evidence type="ECO:0000256" key="1">
    <source>
        <dbReference type="ARBA" id="ARBA00005513"/>
    </source>
</evidence>
<evidence type="ECO:0000256" key="3">
    <source>
        <dbReference type="ARBA" id="ARBA00022475"/>
    </source>
</evidence>
<dbReference type="SUPFAM" id="SSF81573">
    <property type="entry name" value="F1F0 ATP synthase subunit B, membrane domain"/>
    <property type="match status" value="1"/>
</dbReference>
<keyword evidence="10 13" id="KW-0066">ATP synthesis</keyword>
<keyword evidence="7 13" id="KW-1133">Transmembrane helix</keyword>
<dbReference type="GO" id="GO:0045259">
    <property type="term" value="C:proton-transporting ATP synthase complex"/>
    <property type="evidence" value="ECO:0007669"/>
    <property type="project" value="UniProtKB-KW"/>
</dbReference>
<keyword evidence="2 13" id="KW-0813">Transport</keyword>
<evidence type="ECO:0000256" key="7">
    <source>
        <dbReference type="ARBA" id="ARBA00022989"/>
    </source>
</evidence>
<dbReference type="GO" id="GO:0046961">
    <property type="term" value="F:proton-transporting ATPase activity, rotational mechanism"/>
    <property type="evidence" value="ECO:0007669"/>
    <property type="project" value="TreeGrafter"/>
</dbReference>
<evidence type="ECO:0000313" key="17">
    <source>
        <dbReference type="EMBL" id="MZH54830.1"/>
    </source>
</evidence>
<feature type="coiled-coil region" evidence="15">
    <location>
        <begin position="60"/>
        <end position="135"/>
    </location>
</feature>
<accession>A0A099IAF8</accession>
<dbReference type="NCBIfam" id="TIGR01144">
    <property type="entry name" value="ATP_synt_b"/>
    <property type="match status" value="1"/>
</dbReference>
<gene>
    <name evidence="13 17" type="primary">atpF</name>
    <name evidence="16" type="ORF">CIAN88_02740</name>
    <name evidence="17" type="ORF">GT664_03420</name>
</gene>
<comment type="caution">
    <text evidence="16">The sequence shown here is derived from an EMBL/GenBank/DDBJ whole genome shotgun (WGS) entry which is preliminary data.</text>
</comment>
<dbReference type="CDD" id="cd06503">
    <property type="entry name" value="ATP-synt_Fo_b"/>
    <property type="match status" value="1"/>
</dbReference>
<evidence type="ECO:0000256" key="2">
    <source>
        <dbReference type="ARBA" id="ARBA00022448"/>
    </source>
</evidence>
<evidence type="ECO:0000313" key="16">
    <source>
        <dbReference type="EMBL" id="KGJ54561.1"/>
    </source>
</evidence>
<proteinExistence type="inferred from homology"/>
<evidence type="ECO:0000256" key="8">
    <source>
        <dbReference type="ARBA" id="ARBA00023065"/>
    </source>
</evidence>
<dbReference type="PANTHER" id="PTHR33445">
    <property type="entry name" value="ATP SYNTHASE SUBUNIT B', CHLOROPLASTIC"/>
    <property type="match status" value="1"/>
</dbReference>
<comment type="function">
    <text evidence="13">Component of the F(0) channel, it forms part of the peripheral stalk, linking F(1) to F(0).</text>
</comment>
<evidence type="ECO:0000256" key="4">
    <source>
        <dbReference type="ARBA" id="ARBA00022547"/>
    </source>
</evidence>
<evidence type="ECO:0000256" key="10">
    <source>
        <dbReference type="ARBA" id="ARBA00023310"/>
    </source>
</evidence>
<feature type="transmembrane region" description="Helical" evidence="13">
    <location>
        <begin position="16"/>
        <end position="35"/>
    </location>
</feature>
<dbReference type="AlphaFoldDB" id="A0A099IAF8"/>
<keyword evidence="9 13" id="KW-0472">Membrane</keyword>
<dbReference type="GO" id="GO:0046933">
    <property type="term" value="F:proton-transporting ATP synthase activity, rotational mechanism"/>
    <property type="evidence" value="ECO:0007669"/>
    <property type="project" value="UniProtKB-UniRule"/>
</dbReference>
<evidence type="ECO:0000256" key="14">
    <source>
        <dbReference type="RuleBase" id="RU003848"/>
    </source>
</evidence>
<dbReference type="Proteomes" id="UP000604383">
    <property type="component" value="Unassembled WGS sequence"/>
</dbReference>
<dbReference type="InterPro" id="IPR050059">
    <property type="entry name" value="ATP_synthase_B_chain"/>
</dbReference>
<keyword evidence="15" id="KW-0175">Coiled coil</keyword>
<dbReference type="GO" id="GO:0005886">
    <property type="term" value="C:plasma membrane"/>
    <property type="evidence" value="ECO:0007669"/>
    <property type="project" value="UniProtKB-SubCell"/>
</dbReference>
<dbReference type="GO" id="GO:0012505">
    <property type="term" value="C:endomembrane system"/>
    <property type="evidence" value="ECO:0007669"/>
    <property type="project" value="UniProtKB-SubCell"/>
</dbReference>
<dbReference type="EMBL" id="WWTN01000004">
    <property type="protein sequence ID" value="MZH54830.1"/>
    <property type="molecule type" value="Genomic_DNA"/>
</dbReference>
<evidence type="ECO:0000256" key="6">
    <source>
        <dbReference type="ARBA" id="ARBA00022781"/>
    </source>
</evidence>
<comment type="subcellular location">
    <subcellularLocation>
        <location evidence="13">Cell membrane</location>
        <topology evidence="13">Single-pass membrane protein</topology>
    </subcellularLocation>
    <subcellularLocation>
        <location evidence="12">Endomembrane system</location>
        <topology evidence="12">Single-pass membrane protein</topology>
    </subcellularLocation>
</comment>
<comment type="function">
    <text evidence="11 13">F(1)F(0) ATP synthase produces ATP from ADP in the presence of a proton or sodium gradient. F-type ATPases consist of two structural domains, F(1) containing the extramembraneous catalytic core and F(0) containing the membrane proton channel, linked together by a central stalk and a peripheral stalk. During catalysis, ATP synthesis in the catalytic domain of F(1) is coupled via a rotary mechanism of the central stalk subunits to proton translocation.</text>
</comment>
<evidence type="ECO:0000256" key="15">
    <source>
        <dbReference type="SAM" id="Coils"/>
    </source>
</evidence>
<dbReference type="HAMAP" id="MF_01398">
    <property type="entry name" value="ATP_synth_b_bprime"/>
    <property type="match status" value="1"/>
</dbReference>
<dbReference type="InterPro" id="IPR005864">
    <property type="entry name" value="ATP_synth_F0_bsu_bac"/>
</dbReference>
<comment type="subunit">
    <text evidence="13">F-type ATPases have 2 components, F(1) - the catalytic core - and F(0) - the membrane proton channel. F(1) has five subunits: alpha(3), beta(3), gamma(1), delta(1), epsilon(1). F(0) has three main subunits: a(1), b(2) and c(10-14). The alpha and beta chains form an alternating ring which encloses part of the gamma chain. F(1) is attached to F(0) by a central stalk formed by the gamma and epsilon chains, while a peripheral stalk is formed by the delta and b chains.</text>
</comment>
<reference evidence="17" key="2">
    <citation type="journal article" date="2019" name="Nat. Med.">
        <title>A library of human gut bacterial isolates paired with longitudinal multiomics data enables mechanistic microbiome research.</title>
        <authorList>
            <person name="Poyet M."/>
            <person name="Groussin M."/>
            <person name="Gibbons S.M."/>
            <person name="Avila-Pacheco J."/>
            <person name="Jiang X."/>
            <person name="Kearney S.M."/>
            <person name="Perrotta A.R."/>
            <person name="Berdy B."/>
            <person name="Zhao S."/>
            <person name="Lieberman T.D."/>
            <person name="Swanson P.K."/>
            <person name="Smith M."/>
            <person name="Roesemann S."/>
            <person name="Alexander J.E."/>
            <person name="Rich S.A."/>
            <person name="Livny J."/>
            <person name="Vlamakis H."/>
            <person name="Clish C."/>
            <person name="Bullock K."/>
            <person name="Deik A."/>
            <person name="Scott J."/>
            <person name="Pierce K.A."/>
            <person name="Xavier R.J."/>
            <person name="Alm E.J."/>
        </authorList>
    </citation>
    <scope>NUCLEOTIDE SEQUENCE</scope>
    <source>
        <strain evidence="17">BIOML-A12</strain>
    </source>
</reference>